<dbReference type="AlphaFoldDB" id="A0A3M7LGS7"/>
<accession>A0A3M7LGS7</accession>
<dbReference type="EMBL" id="QWIV01000002">
    <property type="protein sequence ID" value="RMZ61334.1"/>
    <property type="molecule type" value="Genomic_DNA"/>
</dbReference>
<gene>
    <name evidence="1" type="ORF">D1632_00125</name>
</gene>
<dbReference type="Proteomes" id="UP000267524">
    <property type="component" value="Unassembled WGS sequence"/>
</dbReference>
<organism evidence="1 2">
    <name type="scientific">Chryseobacterium nematophagum</name>
    <dbReference type="NCBI Taxonomy" id="2305228"/>
    <lineage>
        <taxon>Bacteria</taxon>
        <taxon>Pseudomonadati</taxon>
        <taxon>Bacteroidota</taxon>
        <taxon>Flavobacteriia</taxon>
        <taxon>Flavobacteriales</taxon>
        <taxon>Weeksellaceae</taxon>
        <taxon>Chryseobacterium group</taxon>
        <taxon>Chryseobacterium</taxon>
    </lineage>
</organism>
<comment type="caution">
    <text evidence="1">The sequence shown here is derived from an EMBL/GenBank/DDBJ whole genome shotgun (WGS) entry which is preliminary data.</text>
</comment>
<reference evidence="1 2" key="1">
    <citation type="submission" date="2018-08" db="EMBL/GenBank/DDBJ databases">
        <title>Chryseobacterium nematophagum: a novel matrix digesting pathogen of nematodes.</title>
        <authorList>
            <person name="Page A."/>
            <person name="Roberts M."/>
            <person name="Felix M.-A."/>
            <person name="Weir W."/>
        </authorList>
    </citation>
    <scope>NUCLEOTIDE SEQUENCE [LARGE SCALE GENOMIC DNA]</scope>
    <source>
        <strain evidence="1 2">JUb275</strain>
    </source>
</reference>
<dbReference type="InterPro" id="IPR036890">
    <property type="entry name" value="HATPase_C_sf"/>
</dbReference>
<evidence type="ECO:0000313" key="1">
    <source>
        <dbReference type="EMBL" id="RMZ61334.1"/>
    </source>
</evidence>
<evidence type="ECO:0000313" key="2">
    <source>
        <dbReference type="Proteomes" id="UP000267524"/>
    </source>
</evidence>
<name>A0A3M7LGS7_9FLAO</name>
<dbReference type="Gene3D" id="3.30.565.10">
    <property type="entry name" value="Histidine kinase-like ATPase, C-terminal domain"/>
    <property type="match status" value="1"/>
</dbReference>
<protein>
    <submittedName>
        <fullName evidence="1">Uncharacterized protein</fullName>
    </submittedName>
</protein>
<proteinExistence type="predicted"/>
<sequence length="72" mass="8078">MWIKEKTLKKMFSKFLGEDIDAKEAIVWAMKMGNTTKTGSNPGGLGLAVIFEFIEKNKGKIQVISADGFYEF</sequence>
<keyword evidence="2" id="KW-1185">Reference proteome</keyword>